<comment type="caution">
    <text evidence="1">The sequence shown here is derived from an EMBL/GenBank/DDBJ whole genome shotgun (WGS) entry which is preliminary data.</text>
</comment>
<reference evidence="1" key="1">
    <citation type="submission" date="2019-08" db="EMBL/GenBank/DDBJ databases">
        <authorList>
            <person name="Kucharzyk K."/>
            <person name="Murdoch R.W."/>
            <person name="Higgins S."/>
            <person name="Loffler F."/>
        </authorList>
    </citation>
    <scope>NUCLEOTIDE SEQUENCE</scope>
</reference>
<sequence length="34" mass="3821">MVEEGHKAGVETFDIQQAQRLLVDTQLRPGPDLE</sequence>
<organism evidence="1">
    <name type="scientific">bioreactor metagenome</name>
    <dbReference type="NCBI Taxonomy" id="1076179"/>
    <lineage>
        <taxon>unclassified sequences</taxon>
        <taxon>metagenomes</taxon>
        <taxon>ecological metagenomes</taxon>
    </lineage>
</organism>
<gene>
    <name evidence="1" type="ORF">SDC9_211136</name>
</gene>
<accession>A0A645JI53</accession>
<dbReference type="EMBL" id="VSSQ01142713">
    <property type="protein sequence ID" value="MPN63378.1"/>
    <property type="molecule type" value="Genomic_DNA"/>
</dbReference>
<proteinExistence type="predicted"/>
<name>A0A645JI53_9ZZZZ</name>
<evidence type="ECO:0000313" key="1">
    <source>
        <dbReference type="EMBL" id="MPN63378.1"/>
    </source>
</evidence>
<protein>
    <submittedName>
        <fullName evidence="1">Uncharacterized protein</fullName>
    </submittedName>
</protein>
<dbReference type="AlphaFoldDB" id="A0A645JI53"/>